<feature type="coiled-coil region" evidence="2">
    <location>
        <begin position="29"/>
        <end position="56"/>
    </location>
</feature>
<dbReference type="Pfam" id="PF25954">
    <property type="entry name" value="Beta-barrel_RND_2"/>
    <property type="match status" value="1"/>
</dbReference>
<evidence type="ECO:0000259" key="5">
    <source>
        <dbReference type="Pfam" id="PF25954"/>
    </source>
</evidence>
<dbReference type="RefSeq" id="WP_377575101.1">
    <property type="nucleotide sequence ID" value="NZ_JBHTKA010000001.1"/>
</dbReference>
<feature type="chain" id="PRO_5047226558" evidence="3">
    <location>
        <begin position="20"/>
        <end position="376"/>
    </location>
</feature>
<dbReference type="Gene3D" id="2.40.50.100">
    <property type="match status" value="1"/>
</dbReference>
<dbReference type="PANTHER" id="PTHR30469:SF15">
    <property type="entry name" value="HLYD FAMILY OF SECRETION PROTEINS"/>
    <property type="match status" value="1"/>
</dbReference>
<dbReference type="InterPro" id="IPR058648">
    <property type="entry name" value="HH_CzcB-like"/>
</dbReference>
<keyword evidence="3" id="KW-0732">Signal</keyword>
<keyword evidence="8" id="KW-1185">Reference proteome</keyword>
<dbReference type="PANTHER" id="PTHR30469">
    <property type="entry name" value="MULTIDRUG RESISTANCE PROTEIN MDTA"/>
    <property type="match status" value="1"/>
</dbReference>
<dbReference type="PROSITE" id="PS51257">
    <property type="entry name" value="PROKAR_LIPOPROTEIN"/>
    <property type="match status" value="1"/>
</dbReference>
<dbReference type="Gene3D" id="2.40.420.20">
    <property type="match status" value="1"/>
</dbReference>
<dbReference type="InterPro" id="IPR006143">
    <property type="entry name" value="RND_pump_MFP"/>
</dbReference>
<protein>
    <submittedName>
        <fullName evidence="7">Efflux RND transporter periplasmic adaptor subunit</fullName>
    </submittedName>
</protein>
<feature type="coiled-coil region" evidence="2">
    <location>
        <begin position="132"/>
        <end position="193"/>
    </location>
</feature>
<evidence type="ECO:0000259" key="6">
    <source>
        <dbReference type="Pfam" id="PF25973"/>
    </source>
</evidence>
<accession>A0ABW3JXW1</accession>
<gene>
    <name evidence="7" type="ORF">ACFQ21_03855</name>
</gene>
<proteinExistence type="inferred from homology"/>
<name>A0ABW3JXW1_9BACT</name>
<dbReference type="Proteomes" id="UP001597112">
    <property type="component" value="Unassembled WGS sequence"/>
</dbReference>
<dbReference type="Gene3D" id="2.40.30.170">
    <property type="match status" value="1"/>
</dbReference>
<sequence length="376" mass="41088">MKSTIYTRLTVIAIAGVLAACSAATPDDKKAQLEQLKKQEKDISKQIQQLESEIAQENPDSTTVVKSKEVTVAELALRKFDHYVKTQGSVDAEDNILVSAKSPGVVTAVYIKEGQQVSKGQVLAQIDNSVIIRSIEAQKSQLELAKTVFERQKNLWDQKIGTEVQYLQAKTNKESLEKQLESLNEQNDMTRIKAPISGTVDDVAIKIGENIAPGMPAVRVVNTSDLKLIANVSEAYVTAIKKGNSAVISIPELKKEITAKVTFVGKTIDPLSRTFPVEIKLPADGDLRPNMTGILKVIFHTEPSTIVVPVNVVQELNKEKIVFVAETNGKQTVARKRVVTVEGVYDNLAQVNGLKAGEKIITFGYQGLNDGQVIKI</sequence>
<dbReference type="InterPro" id="IPR058647">
    <property type="entry name" value="BSH_CzcB-like"/>
</dbReference>
<comment type="similarity">
    <text evidence="1">Belongs to the membrane fusion protein (MFP) (TC 8.A.1) family.</text>
</comment>
<keyword evidence="2" id="KW-0175">Coiled coil</keyword>
<feature type="domain" description="CusB-like beta-barrel" evidence="5">
    <location>
        <begin position="229"/>
        <end position="294"/>
    </location>
</feature>
<comment type="caution">
    <text evidence="7">The sequence shown here is derived from an EMBL/GenBank/DDBJ whole genome shotgun (WGS) entry which is preliminary data.</text>
</comment>
<evidence type="ECO:0000256" key="3">
    <source>
        <dbReference type="SAM" id="SignalP"/>
    </source>
</evidence>
<evidence type="ECO:0000259" key="4">
    <source>
        <dbReference type="Pfam" id="PF25893"/>
    </source>
</evidence>
<dbReference type="Pfam" id="PF25973">
    <property type="entry name" value="BSH_CzcB"/>
    <property type="match status" value="1"/>
</dbReference>
<evidence type="ECO:0000313" key="7">
    <source>
        <dbReference type="EMBL" id="MFD0998423.1"/>
    </source>
</evidence>
<dbReference type="InterPro" id="IPR058792">
    <property type="entry name" value="Beta-barrel_RND_2"/>
</dbReference>
<reference evidence="8" key="1">
    <citation type="journal article" date="2019" name="Int. J. Syst. Evol. Microbiol.">
        <title>The Global Catalogue of Microorganisms (GCM) 10K type strain sequencing project: providing services to taxonomists for standard genome sequencing and annotation.</title>
        <authorList>
            <consortium name="The Broad Institute Genomics Platform"/>
            <consortium name="The Broad Institute Genome Sequencing Center for Infectious Disease"/>
            <person name="Wu L."/>
            <person name="Ma J."/>
        </authorList>
    </citation>
    <scope>NUCLEOTIDE SEQUENCE [LARGE SCALE GENOMIC DNA]</scope>
    <source>
        <strain evidence="8">CCUG 58938</strain>
    </source>
</reference>
<feature type="domain" description="CzcB-like alpha-helical hairpin" evidence="4">
    <location>
        <begin position="136"/>
        <end position="184"/>
    </location>
</feature>
<organism evidence="7 8">
    <name type="scientific">Ohtaekwangia kribbensis</name>
    <dbReference type="NCBI Taxonomy" id="688913"/>
    <lineage>
        <taxon>Bacteria</taxon>
        <taxon>Pseudomonadati</taxon>
        <taxon>Bacteroidota</taxon>
        <taxon>Cytophagia</taxon>
        <taxon>Cytophagales</taxon>
        <taxon>Fulvivirgaceae</taxon>
        <taxon>Ohtaekwangia</taxon>
    </lineage>
</organism>
<dbReference type="Pfam" id="PF25893">
    <property type="entry name" value="HH_CzcB"/>
    <property type="match status" value="1"/>
</dbReference>
<dbReference type="SUPFAM" id="SSF111369">
    <property type="entry name" value="HlyD-like secretion proteins"/>
    <property type="match status" value="1"/>
</dbReference>
<dbReference type="NCBIfam" id="TIGR01730">
    <property type="entry name" value="RND_mfp"/>
    <property type="match status" value="1"/>
</dbReference>
<feature type="signal peptide" evidence="3">
    <location>
        <begin position="1"/>
        <end position="19"/>
    </location>
</feature>
<dbReference type="EMBL" id="JBHTKA010000001">
    <property type="protein sequence ID" value="MFD0998423.1"/>
    <property type="molecule type" value="Genomic_DNA"/>
</dbReference>
<feature type="domain" description="CzcB-like barrel-sandwich hybrid" evidence="6">
    <location>
        <begin position="98"/>
        <end position="217"/>
    </location>
</feature>
<evidence type="ECO:0000256" key="2">
    <source>
        <dbReference type="SAM" id="Coils"/>
    </source>
</evidence>
<evidence type="ECO:0000313" key="8">
    <source>
        <dbReference type="Proteomes" id="UP001597112"/>
    </source>
</evidence>
<dbReference type="Gene3D" id="1.10.287.470">
    <property type="entry name" value="Helix hairpin bin"/>
    <property type="match status" value="1"/>
</dbReference>
<evidence type="ECO:0000256" key="1">
    <source>
        <dbReference type="ARBA" id="ARBA00009477"/>
    </source>
</evidence>